<dbReference type="Pfam" id="PF19514">
    <property type="entry name" value="MobC_2"/>
    <property type="match status" value="1"/>
</dbReference>
<proteinExistence type="predicted"/>
<dbReference type="Proteomes" id="UP000095766">
    <property type="component" value="Unassembled WGS sequence"/>
</dbReference>
<sequence>MKKEKNKTGGKPPKPDKATHCIMVRFNSEEFARFLTLYEQSGVYAKAVFIKSRVFGAEFRVLKIDKTLVDYYTKLSALHAQYRAIGVNYNQTVRELKSHYSEKKAMALLFRLEKQTIELIELSRRIIALTNEFQQQWLPKLT</sequence>
<dbReference type="InterPro" id="IPR045788">
    <property type="entry name" value="MobC_2"/>
</dbReference>
<protein>
    <recommendedName>
        <fullName evidence="3">MobA protein</fullName>
    </recommendedName>
</protein>
<evidence type="ECO:0000313" key="2">
    <source>
        <dbReference type="Proteomes" id="UP000095766"/>
    </source>
</evidence>
<reference evidence="1 2" key="1">
    <citation type="submission" date="2015-09" db="EMBL/GenBank/DDBJ databases">
        <authorList>
            <consortium name="Pathogen Informatics"/>
        </authorList>
    </citation>
    <scope>NUCLEOTIDE SEQUENCE [LARGE SCALE GENOMIC DNA]</scope>
    <source>
        <strain evidence="1 2">2789STDY5834898</strain>
    </source>
</reference>
<dbReference type="NCBIfam" id="NF041324">
    <property type="entry name" value="Bacteroid_MobA"/>
    <property type="match status" value="1"/>
</dbReference>
<dbReference type="EMBL" id="CZAO01000011">
    <property type="protein sequence ID" value="CUP83089.1"/>
    <property type="molecule type" value="Genomic_DNA"/>
</dbReference>
<evidence type="ECO:0000313" key="1">
    <source>
        <dbReference type="EMBL" id="CUP83089.1"/>
    </source>
</evidence>
<name>A0A174RKV5_BACUN</name>
<dbReference type="RefSeq" id="WP_057253426.1">
    <property type="nucleotide sequence ID" value="NZ_CZAO01000011.1"/>
</dbReference>
<gene>
    <name evidence="1" type="ORF">ERS852510_02440</name>
</gene>
<organism evidence="1 2">
    <name type="scientific">Bacteroides uniformis</name>
    <dbReference type="NCBI Taxonomy" id="820"/>
    <lineage>
        <taxon>Bacteria</taxon>
        <taxon>Pseudomonadati</taxon>
        <taxon>Bacteroidota</taxon>
        <taxon>Bacteroidia</taxon>
        <taxon>Bacteroidales</taxon>
        <taxon>Bacteroidaceae</taxon>
        <taxon>Bacteroides</taxon>
    </lineage>
</organism>
<evidence type="ECO:0008006" key="3">
    <source>
        <dbReference type="Google" id="ProtNLM"/>
    </source>
</evidence>
<accession>A0A174RKV5</accession>
<dbReference type="AlphaFoldDB" id="A0A174RKV5"/>